<name>A0A242WAF6_BACTU</name>
<dbReference type="Proteomes" id="UP000195152">
    <property type="component" value="Unassembled WGS sequence"/>
</dbReference>
<dbReference type="AlphaFoldDB" id="A0A242WAF6"/>
<sequence>MTNPKEIIKKYNEFAEYLNSINLKEVLENHSIADIKLMNDKMSQIYFRRIEFEVREYINQPKNICPPIQTVVTNEQKFKQLIQKIGYLSDQEKVNLYEFLIMLREGETIAGLTRITRNAHKTNQIEKYLVEHGIADKYSIAICPGCSEHLTKPLSEELKKEYQKEIAENYYKHYCPECYNFLQYDDVENLDYKEYLVKK</sequence>
<dbReference type="EMBL" id="NFCF01000063">
    <property type="protein sequence ID" value="OTW50828.1"/>
    <property type="molecule type" value="Genomic_DNA"/>
</dbReference>
<organism evidence="1 2">
    <name type="scientific">Bacillus thuringiensis serovar mexicanensis</name>
    <dbReference type="NCBI Taxonomy" id="180868"/>
    <lineage>
        <taxon>Bacteria</taxon>
        <taxon>Bacillati</taxon>
        <taxon>Bacillota</taxon>
        <taxon>Bacilli</taxon>
        <taxon>Bacillales</taxon>
        <taxon>Bacillaceae</taxon>
        <taxon>Bacillus</taxon>
        <taxon>Bacillus cereus group</taxon>
    </lineage>
</organism>
<reference evidence="1 2" key="1">
    <citation type="submission" date="2016-10" db="EMBL/GenBank/DDBJ databases">
        <title>Comparative genomics of Bacillus thuringiensis reveals a path to pathogens against multiple invertebrate hosts.</title>
        <authorList>
            <person name="Zheng J."/>
            <person name="Gao Q."/>
            <person name="Liu H."/>
            <person name="Peng D."/>
            <person name="Ruan L."/>
            <person name="Sun M."/>
        </authorList>
    </citation>
    <scope>NUCLEOTIDE SEQUENCE [LARGE SCALE GENOMIC DNA]</scope>
    <source>
        <strain evidence="1">BGSC 4AC1</strain>
    </source>
</reference>
<evidence type="ECO:0000313" key="1">
    <source>
        <dbReference type="EMBL" id="OTW50828.1"/>
    </source>
</evidence>
<accession>A0A242WAF6</accession>
<gene>
    <name evidence="1" type="ORF">BK699_09785</name>
</gene>
<proteinExistence type="predicted"/>
<protein>
    <submittedName>
        <fullName evidence="1">Uncharacterized protein</fullName>
    </submittedName>
</protein>
<evidence type="ECO:0000313" key="2">
    <source>
        <dbReference type="Proteomes" id="UP000195152"/>
    </source>
</evidence>
<comment type="caution">
    <text evidence="1">The sequence shown here is derived from an EMBL/GenBank/DDBJ whole genome shotgun (WGS) entry which is preliminary data.</text>
</comment>
<dbReference type="RefSeq" id="WP_000184123.1">
    <property type="nucleotide sequence ID" value="NZ_NFCF01000063.1"/>
</dbReference>